<dbReference type="AlphaFoldDB" id="A0A830H550"/>
<protein>
    <submittedName>
        <fullName evidence="2">Uncharacterized protein</fullName>
    </submittedName>
</protein>
<name>A0A830H550_9CHLO</name>
<sequence length="117" mass="12537">MTGEVVDGRLPWADGLVPILGVVREAAVADRRGPLVRHGLHHRQRAVTGHGFRRNDPEDAAMPAHALLYGSGASQVLDAGSQEYNSRHDACLRRVDPQPPTAADAIDADGPATFWPS</sequence>
<proteinExistence type="predicted"/>
<keyword evidence="3" id="KW-1185">Reference proteome</keyword>
<comment type="caution">
    <text evidence="2">The sequence shown here is derived from an EMBL/GenBank/DDBJ whole genome shotgun (WGS) entry which is preliminary data.</text>
</comment>
<reference evidence="2" key="1">
    <citation type="submission" date="2020-10" db="EMBL/GenBank/DDBJ databases">
        <title>Unveiling of a novel bifunctional photoreceptor, Dualchrome1, isolated from a cosmopolitan green alga.</title>
        <authorList>
            <person name="Suzuki S."/>
            <person name="Kawachi M."/>
        </authorList>
    </citation>
    <scope>NUCLEOTIDE SEQUENCE</scope>
    <source>
        <strain evidence="2">NIES 2893</strain>
    </source>
</reference>
<evidence type="ECO:0000256" key="1">
    <source>
        <dbReference type="SAM" id="MobiDB-lite"/>
    </source>
</evidence>
<dbReference type="Proteomes" id="UP000660262">
    <property type="component" value="Unassembled WGS sequence"/>
</dbReference>
<evidence type="ECO:0000313" key="2">
    <source>
        <dbReference type="EMBL" id="GHP01652.1"/>
    </source>
</evidence>
<accession>A0A830H550</accession>
<organism evidence="2 3">
    <name type="scientific">Pycnococcus provasolii</name>
    <dbReference type="NCBI Taxonomy" id="41880"/>
    <lineage>
        <taxon>Eukaryota</taxon>
        <taxon>Viridiplantae</taxon>
        <taxon>Chlorophyta</taxon>
        <taxon>Pseudoscourfieldiophyceae</taxon>
        <taxon>Pseudoscourfieldiales</taxon>
        <taxon>Pycnococcaceae</taxon>
        <taxon>Pycnococcus</taxon>
    </lineage>
</organism>
<gene>
    <name evidence="2" type="ORF">PPROV_000040900</name>
</gene>
<dbReference type="EMBL" id="BNJQ01000001">
    <property type="protein sequence ID" value="GHP01652.1"/>
    <property type="molecule type" value="Genomic_DNA"/>
</dbReference>
<evidence type="ECO:0000313" key="3">
    <source>
        <dbReference type="Proteomes" id="UP000660262"/>
    </source>
</evidence>
<feature type="region of interest" description="Disordered" evidence="1">
    <location>
        <begin position="96"/>
        <end position="117"/>
    </location>
</feature>